<evidence type="ECO:0000256" key="5">
    <source>
        <dbReference type="ARBA" id="ARBA00023235"/>
    </source>
</evidence>
<feature type="region of interest" description="Disordered" evidence="7">
    <location>
        <begin position="847"/>
        <end position="893"/>
    </location>
</feature>
<proteinExistence type="inferred from homology"/>
<evidence type="ECO:0000256" key="7">
    <source>
        <dbReference type="SAM" id="MobiDB-lite"/>
    </source>
</evidence>
<dbReference type="RefSeq" id="WP_262434216.1">
    <property type="nucleotide sequence ID" value="NZ_JACRTF010000001.1"/>
</dbReference>
<feature type="compositionally biased region" description="Basic and acidic residues" evidence="7">
    <location>
        <begin position="848"/>
        <end position="858"/>
    </location>
</feature>
<dbReference type="SUPFAM" id="SSF56719">
    <property type="entry name" value="Type II DNA topoisomerase"/>
    <property type="match status" value="1"/>
</dbReference>
<dbReference type="GO" id="GO:0003918">
    <property type="term" value="F:DNA topoisomerase type II (double strand cut, ATP-hydrolyzing) activity"/>
    <property type="evidence" value="ECO:0007669"/>
    <property type="project" value="UniProtKB-EC"/>
</dbReference>
<reference evidence="9" key="1">
    <citation type="submission" date="2020-08" db="EMBL/GenBank/DDBJ databases">
        <title>Genome public.</title>
        <authorList>
            <person name="Liu C."/>
            <person name="Sun Q."/>
        </authorList>
    </citation>
    <scope>NUCLEOTIDE SEQUENCE</scope>
    <source>
        <strain evidence="9">N12</strain>
    </source>
</reference>
<feature type="domain" description="Topo IIA-type catalytic" evidence="8">
    <location>
        <begin position="61"/>
        <end position="470"/>
    </location>
</feature>
<keyword evidence="5 6" id="KW-0413">Isomerase</keyword>
<evidence type="ECO:0000256" key="6">
    <source>
        <dbReference type="PROSITE-ProRule" id="PRU01384"/>
    </source>
</evidence>
<gene>
    <name evidence="9" type="ORF">H8744_07255</name>
</gene>
<protein>
    <submittedName>
        <fullName evidence="9">DNA gyrase/topoisomerase IV subunit A</fullName>
    </submittedName>
</protein>
<accession>A0A926IQ08</accession>
<dbReference type="EMBL" id="JACRTF010000001">
    <property type="protein sequence ID" value="MBC8593055.1"/>
    <property type="molecule type" value="Genomic_DNA"/>
</dbReference>
<dbReference type="GO" id="GO:0003677">
    <property type="term" value="F:DNA binding"/>
    <property type="evidence" value="ECO:0007669"/>
    <property type="project" value="UniProtKB-UniRule"/>
</dbReference>
<dbReference type="Pfam" id="PF00521">
    <property type="entry name" value="DNA_topoisoIV"/>
    <property type="match status" value="1"/>
</dbReference>
<keyword evidence="3 6" id="KW-0799">Topoisomerase</keyword>
<dbReference type="FunFam" id="3.30.1360.40:FF:000010">
    <property type="entry name" value="DNA topoisomerase (ATP-hydrolyzing)"/>
    <property type="match status" value="1"/>
</dbReference>
<evidence type="ECO:0000256" key="4">
    <source>
        <dbReference type="ARBA" id="ARBA00023125"/>
    </source>
</evidence>
<dbReference type="GO" id="GO:0005737">
    <property type="term" value="C:cytoplasm"/>
    <property type="evidence" value="ECO:0007669"/>
    <property type="project" value="TreeGrafter"/>
</dbReference>
<keyword evidence="4 6" id="KW-0238">DNA-binding</keyword>
<dbReference type="Proteomes" id="UP000651085">
    <property type="component" value="Unassembled WGS sequence"/>
</dbReference>
<comment type="catalytic activity">
    <reaction evidence="1 6">
        <text>ATP-dependent breakage, passage and rejoining of double-stranded DNA.</text>
        <dbReference type="EC" id="5.6.2.2"/>
    </reaction>
</comment>
<dbReference type="AlphaFoldDB" id="A0A926IQ08"/>
<dbReference type="PROSITE" id="PS52040">
    <property type="entry name" value="TOPO_IIA"/>
    <property type="match status" value="1"/>
</dbReference>
<dbReference type="Gene3D" id="3.90.199.10">
    <property type="entry name" value="Topoisomerase II, domain 5"/>
    <property type="match status" value="1"/>
</dbReference>
<dbReference type="InterPro" id="IPR013758">
    <property type="entry name" value="Topo_IIA_A/C_ab"/>
</dbReference>
<dbReference type="InterPro" id="IPR013757">
    <property type="entry name" value="Topo_IIA_A_a_sf"/>
</dbReference>
<dbReference type="GO" id="GO:0006265">
    <property type="term" value="P:DNA topological change"/>
    <property type="evidence" value="ECO:0007669"/>
    <property type="project" value="UniProtKB-UniRule"/>
</dbReference>
<evidence type="ECO:0000313" key="10">
    <source>
        <dbReference type="Proteomes" id="UP000651085"/>
    </source>
</evidence>
<keyword evidence="10" id="KW-1185">Reference proteome</keyword>
<dbReference type="InterPro" id="IPR002205">
    <property type="entry name" value="Topo_IIA_dom_A"/>
</dbReference>
<feature type="active site" description="O-(5'-phospho-DNA)-tyrosine intermediate" evidence="6">
    <location>
        <position position="142"/>
    </location>
</feature>
<evidence type="ECO:0000256" key="2">
    <source>
        <dbReference type="ARBA" id="ARBA00008263"/>
    </source>
</evidence>
<dbReference type="SMART" id="SM00434">
    <property type="entry name" value="TOP4c"/>
    <property type="match status" value="1"/>
</dbReference>
<dbReference type="Gene3D" id="1.10.268.10">
    <property type="entry name" value="Topoisomerase, domain 3"/>
    <property type="match status" value="1"/>
</dbReference>
<comment type="caution">
    <text evidence="9">The sequence shown here is derived from an EMBL/GenBank/DDBJ whole genome shotgun (WGS) entry which is preliminary data.</text>
</comment>
<evidence type="ECO:0000256" key="3">
    <source>
        <dbReference type="ARBA" id="ARBA00023029"/>
    </source>
</evidence>
<organism evidence="9 10">
    <name type="scientific">Jilunia laotingensis</name>
    <dbReference type="NCBI Taxonomy" id="2763675"/>
    <lineage>
        <taxon>Bacteria</taxon>
        <taxon>Pseudomonadati</taxon>
        <taxon>Bacteroidota</taxon>
        <taxon>Bacteroidia</taxon>
        <taxon>Bacteroidales</taxon>
        <taxon>Bacteroidaceae</taxon>
        <taxon>Jilunia</taxon>
    </lineage>
</organism>
<dbReference type="NCBIfam" id="NF009397">
    <property type="entry name" value="PRK12758.1"/>
    <property type="match status" value="1"/>
</dbReference>
<comment type="similarity">
    <text evidence="2">Belongs to the type II topoisomerase GyrA/ParC subunit family.</text>
</comment>
<dbReference type="PANTHER" id="PTHR43493">
    <property type="entry name" value="DNA GYRASE/TOPOISOMERASE SUBUNIT A"/>
    <property type="match status" value="1"/>
</dbReference>
<dbReference type="NCBIfam" id="NF007209">
    <property type="entry name" value="PRK09631.1"/>
    <property type="match status" value="1"/>
</dbReference>
<dbReference type="InterPro" id="IPR013760">
    <property type="entry name" value="Topo_IIA-like_dom_sf"/>
</dbReference>
<feature type="region of interest" description="Disordered" evidence="7">
    <location>
        <begin position="1"/>
        <end position="32"/>
    </location>
</feature>
<dbReference type="PANTHER" id="PTHR43493:SF5">
    <property type="entry name" value="DNA GYRASE SUBUNIT A, CHLOROPLASTIC_MITOCHONDRIAL"/>
    <property type="match status" value="1"/>
</dbReference>
<dbReference type="InterPro" id="IPR050220">
    <property type="entry name" value="Type_II_DNA_Topoisomerases"/>
</dbReference>
<sequence length="893" mass="102334">MSEDFEAPKDDLDKELPEGNEGHSDYKPADSHNESVKHQLTGMYQNWFLDYASYVILERAVPHINDGLKPVQRRILHSMRRLDDGRYNKVANIVGHTMQFHPHGDQSIGDALVQLGQKDLLIDCQGNWGNILTGDGAAAPRYIEARLSKFALDVVFNPKTTEWKLSYDGRNKEPVTLPVKFPLLLAQGVEGIAVGLSSKILPHNFNELCDASVQYLQGESFKLYPDFPTGGSIDVSKYNDGERGGSVKIRSKINKIDNKTLAITEIPYGKTTSSVIDSILKAVDKGKIKVRKVDDNTSANVEILIHLAPGTSSDKTIDALYAFTDCEVSISPNCCVIDDRKPHFLTISDVLKKSADNTLHLLRQELQIRKSELLENLHFASLEKIFIEERIYKDIEFEESKDMDAACEYIDDRLTPFYPQFIREVTKEDILKLMEIKMGRILRFNSDKADEFIAKTKGEVTEIDNHLANIVDYTIEWYRMLKEKYGKNFPRRTELRNFDTIEVTKVVEANEKLYINREEGFIGTSLKKDEFVACCSDLDDVIIFYRDGKYIITPVAEKKFIGKNVLYVNVFKKNDKRTIYNVTYRDGLEGTTYIKRFAVTSIVRDREYDVTLGTLESRISYFSANPNGEAEIIKVTLKPNPRVRRIIFERDFSEISIKGRQAQGVILTRLPVHKIALKQRGGSTLGGRKVWFDRDVLRLNYDGRGEYLGEFQSDDTILVVLNTGEFYTTSFDVSNHYESNVSIVEKFDPNKVWTAVLYDADQQNYPYLKRFCFENTSRKQNYLGDNKATRLILLTDEYYPRFEIIFGGHDSFRETMIIDAEEFIAVKGYKAKGKRITTYTIETVNELEPTRFPEPAETKEEEEREEESEILDPDHGKSEGDILDELTGQMKLF</sequence>
<evidence type="ECO:0000259" key="8">
    <source>
        <dbReference type="PROSITE" id="PS52040"/>
    </source>
</evidence>
<evidence type="ECO:0000256" key="1">
    <source>
        <dbReference type="ARBA" id="ARBA00000185"/>
    </source>
</evidence>
<dbReference type="GO" id="GO:0009330">
    <property type="term" value="C:DNA topoisomerase type II (double strand cut, ATP-hydrolyzing) complex"/>
    <property type="evidence" value="ECO:0007669"/>
    <property type="project" value="TreeGrafter"/>
</dbReference>
<name>A0A926IQ08_9BACT</name>
<dbReference type="Gene3D" id="3.30.1360.40">
    <property type="match status" value="1"/>
</dbReference>
<feature type="compositionally biased region" description="Acidic residues" evidence="7">
    <location>
        <begin position="859"/>
        <end position="871"/>
    </location>
</feature>
<dbReference type="GO" id="GO:0005524">
    <property type="term" value="F:ATP binding"/>
    <property type="evidence" value="ECO:0007669"/>
    <property type="project" value="InterPro"/>
</dbReference>
<evidence type="ECO:0000313" key="9">
    <source>
        <dbReference type="EMBL" id="MBC8593055.1"/>
    </source>
</evidence>